<dbReference type="Pfam" id="PF13966">
    <property type="entry name" value="zf-RVT"/>
    <property type="match status" value="1"/>
</dbReference>
<keyword evidence="1" id="KW-0472">Membrane</keyword>
<accession>A0A8X7WGU2</accession>
<feature type="domain" description="Reverse transcriptase zinc-binding" evidence="2">
    <location>
        <begin position="304"/>
        <end position="388"/>
    </location>
</feature>
<dbReference type="AlphaFoldDB" id="A0A8X7WGU2"/>
<keyword evidence="1" id="KW-0812">Transmembrane</keyword>
<evidence type="ECO:0000256" key="1">
    <source>
        <dbReference type="SAM" id="Phobius"/>
    </source>
</evidence>
<evidence type="ECO:0000313" key="4">
    <source>
        <dbReference type="Proteomes" id="UP000886595"/>
    </source>
</evidence>
<dbReference type="Proteomes" id="UP000886595">
    <property type="component" value="Unassembled WGS sequence"/>
</dbReference>
<dbReference type="OrthoDB" id="1088187at2759"/>
<name>A0A8X7WGU2_BRACI</name>
<reference evidence="3 4" key="1">
    <citation type="submission" date="2020-02" db="EMBL/GenBank/DDBJ databases">
        <authorList>
            <person name="Ma Q."/>
            <person name="Huang Y."/>
            <person name="Song X."/>
            <person name="Pei D."/>
        </authorList>
    </citation>
    <scope>NUCLEOTIDE SEQUENCE [LARGE SCALE GENOMIC DNA]</scope>
    <source>
        <strain evidence="3">Sxm20200214</strain>
        <tissue evidence="3">Leaf</tissue>
    </source>
</reference>
<organism evidence="3 4">
    <name type="scientific">Brassica carinata</name>
    <name type="common">Ethiopian mustard</name>
    <name type="synonym">Abyssinian cabbage</name>
    <dbReference type="NCBI Taxonomy" id="52824"/>
    <lineage>
        <taxon>Eukaryota</taxon>
        <taxon>Viridiplantae</taxon>
        <taxon>Streptophyta</taxon>
        <taxon>Embryophyta</taxon>
        <taxon>Tracheophyta</taxon>
        <taxon>Spermatophyta</taxon>
        <taxon>Magnoliopsida</taxon>
        <taxon>eudicotyledons</taxon>
        <taxon>Gunneridae</taxon>
        <taxon>Pentapetalae</taxon>
        <taxon>rosids</taxon>
        <taxon>malvids</taxon>
        <taxon>Brassicales</taxon>
        <taxon>Brassicaceae</taxon>
        <taxon>Brassiceae</taxon>
        <taxon>Brassica</taxon>
    </lineage>
</organism>
<sequence>MNRDKTELFHAGLSQEETNALTAYGFPPGSFPIRYLGLPLMHRKLKISEYSPLLDKLNCRFNFWATKSLSFAGRCLLIKTVITGTVIFWISTFLLPKSCIKQFESLCSRFLWSGATDKRANAKVSWNTVCLPKTEGGIGLRSFRVWNITLLLRLLWRLFSNSNSLWVAWHRDHNCPTSYRFWTQVEAPHLSWNWRCILRLRDLASRFIFTDVHNGCNTSFWYDNWTPLGPLIGVFGRDGTRNLRTRIDAMVADACNNRGWTLPHPRSDQEVSLHSFLTDFPLPTIDRGPDSVLWLTNGEISDEFSSAKTWEVLRQRAPIQDIAKHIWYSGATPKHAFHMWITNLNRLPTRCRLALWGMQVDTSCCICSFHPETRDHLMLSCPYAMVLWSEVRRRCRGLMQWSSSSSAPAPSNLRMLVAQAIVYYIWQQRNNMLHNQILVPPLVTFNGINRHIINCIYAARKRKKFCSLMALWLI</sequence>
<evidence type="ECO:0000259" key="2">
    <source>
        <dbReference type="Pfam" id="PF13966"/>
    </source>
</evidence>
<dbReference type="InterPro" id="IPR026960">
    <property type="entry name" value="RVT-Znf"/>
</dbReference>
<dbReference type="PANTHER" id="PTHR33116">
    <property type="entry name" value="REVERSE TRANSCRIPTASE ZINC-BINDING DOMAIN-CONTAINING PROTEIN-RELATED-RELATED"/>
    <property type="match status" value="1"/>
</dbReference>
<evidence type="ECO:0000313" key="3">
    <source>
        <dbReference type="EMBL" id="KAG2329479.1"/>
    </source>
</evidence>
<proteinExistence type="predicted"/>
<dbReference type="EMBL" id="JAAMPC010000001">
    <property type="protein sequence ID" value="KAG2329479.1"/>
    <property type="molecule type" value="Genomic_DNA"/>
</dbReference>
<dbReference type="PANTHER" id="PTHR33116:SF80">
    <property type="entry name" value="REVERSE TRANSCRIPTASE ZINC-BINDING DOMAIN-CONTAINING PROTEIN"/>
    <property type="match status" value="1"/>
</dbReference>
<feature type="transmembrane region" description="Helical" evidence="1">
    <location>
        <begin position="76"/>
        <end position="95"/>
    </location>
</feature>
<protein>
    <recommendedName>
        <fullName evidence="2">Reverse transcriptase zinc-binding domain-containing protein</fullName>
    </recommendedName>
</protein>
<keyword evidence="4" id="KW-1185">Reference proteome</keyword>
<comment type="caution">
    <text evidence="3">The sequence shown here is derived from an EMBL/GenBank/DDBJ whole genome shotgun (WGS) entry which is preliminary data.</text>
</comment>
<keyword evidence="1" id="KW-1133">Transmembrane helix</keyword>
<gene>
    <name evidence="3" type="ORF">Bca52824_000659</name>
</gene>